<organism evidence="6 7">
    <name type="scientific">Actinomadura spongiicola</name>
    <dbReference type="NCBI Taxonomy" id="2303421"/>
    <lineage>
        <taxon>Bacteria</taxon>
        <taxon>Bacillati</taxon>
        <taxon>Actinomycetota</taxon>
        <taxon>Actinomycetes</taxon>
        <taxon>Streptosporangiales</taxon>
        <taxon>Thermomonosporaceae</taxon>
        <taxon>Actinomadura</taxon>
    </lineage>
</organism>
<reference evidence="6 7" key="1">
    <citation type="submission" date="2018-08" db="EMBL/GenBank/DDBJ databases">
        <title>Actinomadura spongicola sp. nov., isolated from marine sponge Leucetta chagosensis.</title>
        <authorList>
            <person name="Li L."/>
            <person name="Lin H.W."/>
        </authorList>
    </citation>
    <scope>NUCLEOTIDE SEQUENCE [LARGE SCALE GENOMIC DNA]</scope>
    <source>
        <strain evidence="6 7">LHW52907</strain>
    </source>
</reference>
<name>A0A372GQQ6_9ACTN</name>
<dbReference type="InterPro" id="IPR003439">
    <property type="entry name" value="ABC_transporter-like_ATP-bd"/>
</dbReference>
<dbReference type="InterPro" id="IPR027417">
    <property type="entry name" value="P-loop_NTPase"/>
</dbReference>
<protein>
    <submittedName>
        <fullName evidence="6">ABC transporter ATP-binding protein</fullName>
    </submittedName>
</protein>
<evidence type="ECO:0000259" key="5">
    <source>
        <dbReference type="PROSITE" id="PS50893"/>
    </source>
</evidence>
<dbReference type="GO" id="GO:0055085">
    <property type="term" value="P:transmembrane transport"/>
    <property type="evidence" value="ECO:0007669"/>
    <property type="project" value="UniProtKB-ARBA"/>
</dbReference>
<evidence type="ECO:0000256" key="2">
    <source>
        <dbReference type="ARBA" id="ARBA00022448"/>
    </source>
</evidence>
<sequence>MTDPLLSIDDLTVRYPRRRGGPVTALDGVSLTAGHGRTVGLVGESGSGKSTLGKAILGLVPVDGGSITFDGRDITRAGRRERRELSRQIQVVFQDPYGSLNPVKPIGRTLSEPLRVQRAIGTRDVRARVLEALERVGLPATAADRYPAEFSGGQRQRIAIARALVMRPRLIVCDEPVSALDLSLQAQILNLFNELKADLGVAYLFISHDLGVVRYLADDVVVLYHGCVVESGATRSVYDHPRADYTKRLIAAIPRAAQTIPNEKVPSCSSES</sequence>
<evidence type="ECO:0000256" key="1">
    <source>
        <dbReference type="ARBA" id="ARBA00005417"/>
    </source>
</evidence>
<dbReference type="CDD" id="cd03257">
    <property type="entry name" value="ABC_NikE_OppD_transporters"/>
    <property type="match status" value="1"/>
</dbReference>
<dbReference type="AlphaFoldDB" id="A0A372GQQ6"/>
<proteinExistence type="inferred from homology"/>
<keyword evidence="2" id="KW-0813">Transport</keyword>
<dbReference type="PANTHER" id="PTHR43776">
    <property type="entry name" value="TRANSPORT ATP-BINDING PROTEIN"/>
    <property type="match status" value="1"/>
</dbReference>
<evidence type="ECO:0000313" key="7">
    <source>
        <dbReference type="Proteomes" id="UP000262882"/>
    </source>
</evidence>
<evidence type="ECO:0000256" key="3">
    <source>
        <dbReference type="ARBA" id="ARBA00022741"/>
    </source>
</evidence>
<keyword evidence="4 6" id="KW-0067">ATP-binding</keyword>
<keyword evidence="7" id="KW-1185">Reference proteome</keyword>
<keyword evidence="3" id="KW-0547">Nucleotide-binding</keyword>
<dbReference type="Gene3D" id="3.40.50.300">
    <property type="entry name" value="P-loop containing nucleotide triphosphate hydrolases"/>
    <property type="match status" value="1"/>
</dbReference>
<dbReference type="PANTHER" id="PTHR43776:SF7">
    <property type="entry name" value="D,D-DIPEPTIDE TRANSPORT ATP-BINDING PROTEIN DDPF-RELATED"/>
    <property type="match status" value="1"/>
</dbReference>
<dbReference type="FunFam" id="3.40.50.300:FF:000016">
    <property type="entry name" value="Oligopeptide ABC transporter ATP-binding component"/>
    <property type="match status" value="1"/>
</dbReference>
<dbReference type="Pfam" id="PF00005">
    <property type="entry name" value="ABC_tran"/>
    <property type="match status" value="1"/>
</dbReference>
<dbReference type="InterPro" id="IPR003593">
    <property type="entry name" value="AAA+_ATPase"/>
</dbReference>
<dbReference type="RefSeq" id="WP_117397920.1">
    <property type="nucleotide sequence ID" value="NZ_QVNQ01000001.1"/>
</dbReference>
<dbReference type="OrthoDB" id="2986442at2"/>
<accession>A0A372GQQ6</accession>
<dbReference type="PROSITE" id="PS00211">
    <property type="entry name" value="ABC_TRANSPORTER_1"/>
    <property type="match status" value="1"/>
</dbReference>
<evidence type="ECO:0000256" key="4">
    <source>
        <dbReference type="ARBA" id="ARBA00022840"/>
    </source>
</evidence>
<dbReference type="EMBL" id="QVNQ01000001">
    <property type="protein sequence ID" value="RFS87472.1"/>
    <property type="molecule type" value="Genomic_DNA"/>
</dbReference>
<evidence type="ECO:0000313" key="6">
    <source>
        <dbReference type="EMBL" id="RFS87472.1"/>
    </source>
</evidence>
<dbReference type="PROSITE" id="PS50893">
    <property type="entry name" value="ABC_TRANSPORTER_2"/>
    <property type="match status" value="1"/>
</dbReference>
<dbReference type="InterPro" id="IPR017871">
    <property type="entry name" value="ABC_transporter-like_CS"/>
</dbReference>
<comment type="caution">
    <text evidence="6">The sequence shown here is derived from an EMBL/GenBank/DDBJ whole genome shotgun (WGS) entry which is preliminary data.</text>
</comment>
<dbReference type="SMART" id="SM00382">
    <property type="entry name" value="AAA"/>
    <property type="match status" value="1"/>
</dbReference>
<dbReference type="GO" id="GO:0005524">
    <property type="term" value="F:ATP binding"/>
    <property type="evidence" value="ECO:0007669"/>
    <property type="project" value="UniProtKB-KW"/>
</dbReference>
<dbReference type="Proteomes" id="UP000262882">
    <property type="component" value="Unassembled WGS sequence"/>
</dbReference>
<gene>
    <name evidence="6" type="ORF">D0T12_04435</name>
</gene>
<dbReference type="SUPFAM" id="SSF52540">
    <property type="entry name" value="P-loop containing nucleoside triphosphate hydrolases"/>
    <property type="match status" value="1"/>
</dbReference>
<feature type="domain" description="ABC transporter" evidence="5">
    <location>
        <begin position="6"/>
        <end position="250"/>
    </location>
</feature>
<dbReference type="GO" id="GO:0016887">
    <property type="term" value="F:ATP hydrolysis activity"/>
    <property type="evidence" value="ECO:0007669"/>
    <property type="project" value="InterPro"/>
</dbReference>
<dbReference type="InterPro" id="IPR050319">
    <property type="entry name" value="ABC_transp_ATP-bind"/>
</dbReference>
<comment type="similarity">
    <text evidence="1">Belongs to the ABC transporter superfamily.</text>
</comment>